<dbReference type="OrthoDB" id="5319015at2759"/>
<proteinExistence type="predicted"/>
<feature type="transmembrane region" description="Helical" evidence="1">
    <location>
        <begin position="539"/>
        <end position="563"/>
    </location>
</feature>
<gene>
    <name evidence="3" type="ORF">EI97DRAFT_40285</name>
</gene>
<name>A0A6A6JK05_WESOR</name>
<dbReference type="Pfam" id="PF23868">
    <property type="entry name" value="Mmc1_C"/>
    <property type="match status" value="1"/>
</dbReference>
<reference evidence="3" key="1">
    <citation type="journal article" date="2020" name="Stud. Mycol.">
        <title>101 Dothideomycetes genomes: a test case for predicting lifestyles and emergence of pathogens.</title>
        <authorList>
            <person name="Haridas S."/>
            <person name="Albert R."/>
            <person name="Binder M."/>
            <person name="Bloem J."/>
            <person name="Labutti K."/>
            <person name="Salamov A."/>
            <person name="Andreopoulos B."/>
            <person name="Baker S."/>
            <person name="Barry K."/>
            <person name="Bills G."/>
            <person name="Bluhm B."/>
            <person name="Cannon C."/>
            <person name="Castanera R."/>
            <person name="Culley D."/>
            <person name="Daum C."/>
            <person name="Ezra D."/>
            <person name="Gonzalez J."/>
            <person name="Henrissat B."/>
            <person name="Kuo A."/>
            <person name="Liang C."/>
            <person name="Lipzen A."/>
            <person name="Lutzoni F."/>
            <person name="Magnuson J."/>
            <person name="Mondo S."/>
            <person name="Nolan M."/>
            <person name="Ohm R."/>
            <person name="Pangilinan J."/>
            <person name="Park H.-J."/>
            <person name="Ramirez L."/>
            <person name="Alfaro M."/>
            <person name="Sun H."/>
            <person name="Tritt A."/>
            <person name="Yoshinaga Y."/>
            <person name="Zwiers L.-H."/>
            <person name="Turgeon B."/>
            <person name="Goodwin S."/>
            <person name="Spatafora J."/>
            <person name="Crous P."/>
            <person name="Grigoriev I."/>
        </authorList>
    </citation>
    <scope>NUCLEOTIDE SEQUENCE</scope>
    <source>
        <strain evidence="3">CBS 379.55</strain>
    </source>
</reference>
<accession>A0A6A6JK05</accession>
<dbReference type="InterPro" id="IPR056196">
    <property type="entry name" value="Mmc1_C"/>
</dbReference>
<sequence>MPPWVASVPRCSCFPRGRAIGRPLRSLAPYNWPQFNTRFLRRQYATTLVSPTAINARPDVPSRNQELYNALTDLHKTAEQYVNLSRVQLALRGLAAQEPVMRIAVLSMDSQLHAQNLARLLLADPLGSVAQWEKELERLDIEEKPVLLRFGEETDAPSTSPLYKVLMVPSPTLKSHNLEVLVSTLNVEAVEGPLATTRESAQDAVLVPKLRATSARGLPVPYPVHKTLVAGQGLDRAVSYGRFTADSPTNMGSMIKVAIDLPPLKEEPQSDAATQYSVINTNVGSKALTSFRESIANSAIYEQGWFRSGLPNLTQWLTHGLQPSEPIKPAMKAFIGSILNDTEATIMKEDALELEKLSHSLTPKETALSILNHLATWAELSHTELRDQLDAAFVARNWHKLSWWKLFWRVDDVTMITSEILEQRWLVGAEKRGIFLAGRMDEASYPNILEYPQNAVLEQGLPEPYIIESSVSEKPPQQSSGTVQTALSTEVRPLQPWHAQISTARTSLIQETIPPLQALAQRLVLNTLSTTSLTSALSALLYVSMPTISLFEAGAVAALGLVYSLRRMQKQWEDAREMWAVCIREEGRRTLKATEEGVRWIIKSKDEKSAVDDEGVKERKAAREAVRRAREALGRL</sequence>
<evidence type="ECO:0000256" key="1">
    <source>
        <dbReference type="SAM" id="Phobius"/>
    </source>
</evidence>
<dbReference type="PANTHER" id="PTHR38644:SF1">
    <property type="entry name" value="EXPRESSED PROTEIN"/>
    <property type="match status" value="1"/>
</dbReference>
<evidence type="ECO:0000259" key="2">
    <source>
        <dbReference type="Pfam" id="PF23868"/>
    </source>
</evidence>
<evidence type="ECO:0000313" key="4">
    <source>
        <dbReference type="Proteomes" id="UP000800097"/>
    </source>
</evidence>
<dbReference type="PANTHER" id="PTHR38644">
    <property type="entry name" value="EXPRESSED PROTEIN"/>
    <property type="match status" value="1"/>
</dbReference>
<feature type="domain" description="Mmc1 C-terminal" evidence="2">
    <location>
        <begin position="371"/>
        <end position="588"/>
    </location>
</feature>
<keyword evidence="1" id="KW-0812">Transmembrane</keyword>
<evidence type="ECO:0000313" key="3">
    <source>
        <dbReference type="EMBL" id="KAF2276453.1"/>
    </source>
</evidence>
<dbReference type="EMBL" id="ML986493">
    <property type="protein sequence ID" value="KAF2276453.1"/>
    <property type="molecule type" value="Genomic_DNA"/>
</dbReference>
<organism evidence="3 4">
    <name type="scientific">Westerdykella ornata</name>
    <dbReference type="NCBI Taxonomy" id="318751"/>
    <lineage>
        <taxon>Eukaryota</taxon>
        <taxon>Fungi</taxon>
        <taxon>Dikarya</taxon>
        <taxon>Ascomycota</taxon>
        <taxon>Pezizomycotina</taxon>
        <taxon>Dothideomycetes</taxon>
        <taxon>Pleosporomycetidae</taxon>
        <taxon>Pleosporales</taxon>
        <taxon>Sporormiaceae</taxon>
        <taxon>Westerdykella</taxon>
    </lineage>
</organism>
<keyword evidence="1" id="KW-0472">Membrane</keyword>
<dbReference type="Proteomes" id="UP000800097">
    <property type="component" value="Unassembled WGS sequence"/>
</dbReference>
<dbReference type="GeneID" id="54549668"/>
<keyword evidence="1" id="KW-1133">Transmembrane helix</keyword>
<keyword evidence="4" id="KW-1185">Reference proteome</keyword>
<dbReference type="AlphaFoldDB" id="A0A6A6JK05"/>
<protein>
    <recommendedName>
        <fullName evidence="2">Mmc1 C-terminal domain-containing protein</fullName>
    </recommendedName>
</protein>
<dbReference type="RefSeq" id="XP_033653992.1">
    <property type="nucleotide sequence ID" value="XM_033796493.1"/>
</dbReference>
<dbReference type="Pfam" id="PF23867">
    <property type="entry name" value="Mmc1_N"/>
    <property type="match status" value="1"/>
</dbReference>